<accession>A0A6J7TJJ3</accession>
<organism evidence="4">
    <name type="scientific">freshwater metagenome</name>
    <dbReference type="NCBI Taxonomy" id="449393"/>
    <lineage>
        <taxon>unclassified sequences</taxon>
        <taxon>metagenomes</taxon>
        <taxon>ecological metagenomes</taxon>
    </lineage>
</organism>
<dbReference type="PANTHER" id="PTHR30563">
    <property type="entry name" value="DNA RECOMBINATION PROTEIN RMUC"/>
    <property type="match status" value="1"/>
</dbReference>
<keyword evidence="2" id="KW-0233">DNA recombination</keyword>
<dbReference type="PANTHER" id="PTHR30563:SF0">
    <property type="entry name" value="DNA RECOMBINATION PROTEIN RMUC"/>
    <property type="match status" value="1"/>
</dbReference>
<dbReference type="Pfam" id="PF02646">
    <property type="entry name" value="RmuC"/>
    <property type="match status" value="1"/>
</dbReference>
<feature type="region of interest" description="Disordered" evidence="3">
    <location>
        <begin position="375"/>
        <end position="399"/>
    </location>
</feature>
<sequence length="399" mass="43210">MQASANKPEAALPAALDTDAIARTVQTAINLEAISTSVQGAVAAQMLKTAQEALVANNLQANQLATQTLSGQTAALDAQAKLLLQPIQNQMKILGDTVAALQTTYTSEQATVTALTSQISTLQDSTTSLRNALKSPTARGSWGENQLRTIMKLAGMENYCDYTEQYTGGESERSQRPDAVINLPAGGSIAVDSKFPFNAYLRMQDAKDAAGQDEELKNHAKDIRVHVKALADKKYWEQFGHNTPDFVVMFIPNEGAVADAMKSDINLLADAMKDRVLIASPVNLLALLLTVAKGWQSHQLEENAAKVAKLAKEMHERVGVVVNHVVKMGDSLNTVLTTYDAMVGSMETRLLVTMRNFKDLGVVQENEPMKNITPISKSPREIKAPEASFEGLPFGELEE</sequence>
<gene>
    <name evidence="4" type="ORF">UFOPK4293_01204</name>
</gene>
<name>A0A6J7TJJ3_9ZZZZ</name>
<dbReference type="EMBL" id="CAFBQH010000077">
    <property type="protein sequence ID" value="CAB5053625.1"/>
    <property type="molecule type" value="Genomic_DNA"/>
</dbReference>
<keyword evidence="1" id="KW-0175">Coiled coil</keyword>
<evidence type="ECO:0000256" key="3">
    <source>
        <dbReference type="SAM" id="MobiDB-lite"/>
    </source>
</evidence>
<evidence type="ECO:0000313" key="4">
    <source>
        <dbReference type="EMBL" id="CAB5053625.1"/>
    </source>
</evidence>
<dbReference type="AlphaFoldDB" id="A0A6J7TJJ3"/>
<evidence type="ECO:0000256" key="2">
    <source>
        <dbReference type="ARBA" id="ARBA00023172"/>
    </source>
</evidence>
<reference evidence="4" key="1">
    <citation type="submission" date="2020-05" db="EMBL/GenBank/DDBJ databases">
        <authorList>
            <person name="Chiriac C."/>
            <person name="Salcher M."/>
            <person name="Ghai R."/>
            <person name="Kavagutti S V."/>
        </authorList>
    </citation>
    <scope>NUCLEOTIDE SEQUENCE</scope>
</reference>
<dbReference type="GO" id="GO:0006310">
    <property type="term" value="P:DNA recombination"/>
    <property type="evidence" value="ECO:0007669"/>
    <property type="project" value="UniProtKB-KW"/>
</dbReference>
<dbReference type="InterPro" id="IPR003798">
    <property type="entry name" value="DNA_recombination_RmuC"/>
</dbReference>
<evidence type="ECO:0000256" key="1">
    <source>
        <dbReference type="ARBA" id="ARBA00023054"/>
    </source>
</evidence>
<proteinExistence type="predicted"/>
<protein>
    <submittedName>
        <fullName evidence="4">Unannotated protein</fullName>
    </submittedName>
</protein>